<evidence type="ECO:0000313" key="1">
    <source>
        <dbReference type="EMBL" id="OZI57404.1"/>
    </source>
</evidence>
<keyword evidence="2" id="KW-1185">Reference proteome</keyword>
<protein>
    <submittedName>
        <fullName evidence="1">GAF domain-containing protein</fullName>
    </submittedName>
</protein>
<dbReference type="Proteomes" id="UP000216885">
    <property type="component" value="Unassembled WGS sequence"/>
</dbReference>
<sequence>MTELDVRIAQAVRDGAVVTDALTSTDPAAVFAAMDKWSQPVLQQALCTVNRFDSVNMAVVRLYSSDPVSYPPGGSKQKRGMPWGEHVLLQRRIYVGEGPDAIRASFDDHSAILGLGLQSVINVPVVVGDVCLGTVNFLMREARVHDAHVSFARLAAYLTVSGFPR</sequence>
<dbReference type="AlphaFoldDB" id="A0A261U651"/>
<comment type="caution">
    <text evidence="1">The sequence shown here is derived from an EMBL/GenBank/DDBJ whole genome shotgun (WGS) entry which is preliminary data.</text>
</comment>
<name>A0A261U651_9BORD</name>
<reference evidence="1 2" key="1">
    <citation type="submission" date="2017-05" db="EMBL/GenBank/DDBJ databases">
        <title>Complete and WGS of Bordetella genogroups.</title>
        <authorList>
            <person name="Spilker T."/>
            <person name="LiPuma J."/>
        </authorList>
    </citation>
    <scope>NUCLEOTIDE SEQUENCE [LARGE SCALE GENOMIC DNA]</scope>
    <source>
        <strain evidence="1 2">AU9919</strain>
    </source>
</reference>
<dbReference type="RefSeq" id="WP_094820366.1">
    <property type="nucleotide sequence ID" value="NZ_NEVO01000005.1"/>
</dbReference>
<accession>A0A261U651</accession>
<dbReference type="SUPFAM" id="SSF55781">
    <property type="entry name" value="GAF domain-like"/>
    <property type="match status" value="1"/>
</dbReference>
<organism evidence="1 2">
    <name type="scientific">Bordetella genomosp. 4</name>
    <dbReference type="NCBI Taxonomy" id="463044"/>
    <lineage>
        <taxon>Bacteria</taxon>
        <taxon>Pseudomonadati</taxon>
        <taxon>Pseudomonadota</taxon>
        <taxon>Betaproteobacteria</taxon>
        <taxon>Burkholderiales</taxon>
        <taxon>Alcaligenaceae</taxon>
        <taxon>Bordetella</taxon>
    </lineage>
</organism>
<gene>
    <name evidence="1" type="ORF">CAL20_08345</name>
</gene>
<dbReference type="EMBL" id="NEVQ01000012">
    <property type="protein sequence ID" value="OZI57404.1"/>
    <property type="molecule type" value="Genomic_DNA"/>
</dbReference>
<evidence type="ECO:0000313" key="2">
    <source>
        <dbReference type="Proteomes" id="UP000216885"/>
    </source>
</evidence>
<proteinExistence type="predicted"/>
<dbReference type="OrthoDB" id="9022072at2"/>